<dbReference type="AlphaFoldDB" id="A0AAN6JF80"/>
<feature type="region of interest" description="Disordered" evidence="1">
    <location>
        <begin position="685"/>
        <end position="757"/>
    </location>
</feature>
<feature type="compositionally biased region" description="Basic and acidic residues" evidence="1">
    <location>
        <begin position="583"/>
        <end position="592"/>
    </location>
</feature>
<feature type="region of interest" description="Disordered" evidence="1">
    <location>
        <begin position="394"/>
        <end position="425"/>
    </location>
</feature>
<dbReference type="EMBL" id="JASUXU010000002">
    <property type="protein sequence ID" value="KAK0327991.1"/>
    <property type="molecule type" value="Genomic_DNA"/>
</dbReference>
<feature type="region of interest" description="Disordered" evidence="1">
    <location>
        <begin position="1"/>
        <end position="250"/>
    </location>
</feature>
<feature type="compositionally biased region" description="Acidic residues" evidence="1">
    <location>
        <begin position="213"/>
        <end position="229"/>
    </location>
</feature>
<gene>
    <name evidence="2" type="ORF">LTR82_001510</name>
</gene>
<feature type="region of interest" description="Disordered" evidence="1">
    <location>
        <begin position="340"/>
        <end position="361"/>
    </location>
</feature>
<feature type="region of interest" description="Disordered" evidence="1">
    <location>
        <begin position="884"/>
        <end position="904"/>
    </location>
</feature>
<sequence>MTTPSPLLTSPDPLTLPSSPLAARSTRSTRQQSSTKPRAQRPYSSPSKSFVLETGFGAAGEASPWRLKVTVEAEPSGGSGSPSAKRGQRQRVRERSVKLISMGDESESTDAMQPDQPLRKRKATSVRDAAKRTTTKTREQARDSATPDDADRMPPPPSPSTSSASRAKRRSSLKAFEISRPTQRSKRLSRAREELGVALREAVGGEGEYLDGGVDEDVDAAGDGEDDSEERYHDHEGGYGEGDDNVVGDMTVAGDEDFTMVSVETLQSMRGGHSLVSHRGEGDVSAASVSYWPSSPPQQDVEEVERVRAGVQYPDLPNETGQAKQGADYDAMSWRATILPRQPTSHKQSGDQRLDSEPSEWRRARELVSRRIQEANTSQVIVIDDDTVADAAGAENEDRVESDHAVDAMDADDIWQEEASRSVEEESEIEVRMAGNVIQRPSRRTMRGSAAPTARVTLTTGRITTTIIAAPSLTHDPLADQLIRPRRSKIPRTWRRSSGVDFAYSDSPAHVEPPPPLDVRKRDASTDGGGSRASSGVLTPPSSGDEDGQRTQQQEEGQGQNEDMSDADFTRPDAEATMLQQDKNSRSDRANENETAASLSDGSASSVTSADGEESGMFWQSNVPAAHHRQPERPRLPRPGQQKRAMDLTELLGLDGSSSPVKPRLNTATRDLRANAQVPIVPLQTRPTDGAIHHSERSADSGANVVSSPLRRSLLRSSRVVGDSPSGQGAGRGKSAHGEGGSSQKVSGEVAVEEDTMADVSVQGEDVVESFASKASHQRQLLTEMVGATRFSCLEAQMEVEVGAERNASGEYTQDVVDDEYVREEEEEEYLTEEPSRSYEEHLNVESPQKIEVKFGDSLDSSLLVPKRAYAPLFGSTRATQQQRVSATLSTTKQTSTTTTSTTTASLSQHRDSLSQTILSLLSTTFWSALTRPTPFLPPPAPYPQALRANLRSRYGVLTTQHPWTMAHMRTLHRMHNSCSSGKIDTIIPRPGTASPELPAYLLALVGTELTSTSGSHDWHFTAENAQVVLAFLQVLVPASTILAMENGEVEVLGDETAAEHRTTLAGRRAEDMVWGDEIGVWGKREVIEWGFVVGALGDCLGANIRTAAREAAEEAAREGVRT</sequence>
<organism evidence="2 3">
    <name type="scientific">Friedmanniomyces endolithicus</name>
    <dbReference type="NCBI Taxonomy" id="329885"/>
    <lineage>
        <taxon>Eukaryota</taxon>
        <taxon>Fungi</taxon>
        <taxon>Dikarya</taxon>
        <taxon>Ascomycota</taxon>
        <taxon>Pezizomycotina</taxon>
        <taxon>Dothideomycetes</taxon>
        <taxon>Dothideomycetidae</taxon>
        <taxon>Mycosphaerellales</taxon>
        <taxon>Teratosphaeriaceae</taxon>
        <taxon>Friedmanniomyces</taxon>
    </lineage>
</organism>
<accession>A0AAN6JF80</accession>
<comment type="caution">
    <text evidence="2">The sequence shown here is derived from an EMBL/GenBank/DDBJ whole genome shotgun (WGS) entry which is preliminary data.</text>
</comment>
<name>A0AAN6JF80_9PEZI</name>
<feature type="compositionally biased region" description="Low complexity" evidence="1">
    <location>
        <begin position="886"/>
        <end position="904"/>
    </location>
</feature>
<proteinExistence type="predicted"/>
<feature type="compositionally biased region" description="Basic and acidic residues" evidence="1">
    <location>
        <begin position="348"/>
        <end position="361"/>
    </location>
</feature>
<dbReference type="Proteomes" id="UP001168146">
    <property type="component" value="Unassembled WGS sequence"/>
</dbReference>
<feature type="compositionally biased region" description="Polar residues" evidence="1">
    <location>
        <begin position="593"/>
        <end position="609"/>
    </location>
</feature>
<feature type="compositionally biased region" description="Basic and acidic residues" evidence="1">
    <location>
        <begin position="396"/>
        <end position="407"/>
    </location>
</feature>
<reference evidence="2" key="1">
    <citation type="submission" date="2021-12" db="EMBL/GenBank/DDBJ databases">
        <title>Black yeast isolated from Biological Soil Crust.</title>
        <authorList>
            <person name="Kurbessoian T."/>
        </authorList>
    </citation>
    <scope>NUCLEOTIDE SEQUENCE</scope>
    <source>
        <strain evidence="2">CCFEE 5208</strain>
    </source>
</reference>
<evidence type="ECO:0000256" key="1">
    <source>
        <dbReference type="SAM" id="MobiDB-lite"/>
    </source>
</evidence>
<feature type="compositionally biased region" description="Low complexity" evidence="1">
    <location>
        <begin position="705"/>
        <end position="721"/>
    </location>
</feature>
<feature type="compositionally biased region" description="Basic and acidic residues" evidence="1">
    <location>
        <begin position="128"/>
        <end position="142"/>
    </location>
</feature>
<protein>
    <submittedName>
        <fullName evidence="2">Uncharacterized protein</fullName>
    </submittedName>
</protein>
<feature type="region of interest" description="Disordered" evidence="1">
    <location>
        <begin position="500"/>
        <end position="665"/>
    </location>
</feature>
<feature type="compositionally biased region" description="Low complexity" evidence="1">
    <location>
        <begin position="1"/>
        <end position="35"/>
    </location>
</feature>
<feature type="compositionally biased region" description="Polar residues" evidence="1">
    <location>
        <begin position="532"/>
        <end position="542"/>
    </location>
</feature>
<evidence type="ECO:0000313" key="2">
    <source>
        <dbReference type="EMBL" id="KAK0327991.1"/>
    </source>
</evidence>
<feature type="compositionally biased region" description="Low complexity" evidence="1">
    <location>
        <begin position="550"/>
        <end position="562"/>
    </location>
</feature>
<evidence type="ECO:0000313" key="3">
    <source>
        <dbReference type="Proteomes" id="UP001168146"/>
    </source>
</evidence>